<dbReference type="InterPro" id="IPR008978">
    <property type="entry name" value="HSP20-like_chaperone"/>
</dbReference>
<dbReference type="Proteomes" id="UP001565243">
    <property type="component" value="Unassembled WGS sequence"/>
</dbReference>
<evidence type="ECO:0000256" key="3">
    <source>
        <dbReference type="RuleBase" id="RU003616"/>
    </source>
</evidence>
<dbReference type="PANTHER" id="PTHR47062:SF1">
    <property type="entry name" value="SMALL HEAT SHOCK PROTEIN IBPA"/>
    <property type="match status" value="1"/>
</dbReference>
<evidence type="ECO:0000313" key="6">
    <source>
        <dbReference type="Proteomes" id="UP001565243"/>
    </source>
</evidence>
<keyword evidence="6" id="KW-1185">Reference proteome</keyword>
<dbReference type="InterPro" id="IPR002068">
    <property type="entry name" value="A-crystallin/Hsp20_dom"/>
</dbReference>
<dbReference type="SUPFAM" id="SSF49764">
    <property type="entry name" value="HSP20-like chaperones"/>
    <property type="match status" value="1"/>
</dbReference>
<accession>A0ABV4EBU1</accession>
<feature type="domain" description="SHSP" evidence="4">
    <location>
        <begin position="34"/>
        <end position="149"/>
    </location>
</feature>
<keyword evidence="1" id="KW-0346">Stress response</keyword>
<proteinExistence type="inferred from homology"/>
<comment type="similarity">
    <text evidence="2 3">Belongs to the small heat shock protein (HSP20) family.</text>
</comment>
<comment type="caution">
    <text evidence="5">The sequence shown here is derived from an EMBL/GenBank/DDBJ whole genome shotgun (WGS) entry which is preliminary data.</text>
</comment>
<dbReference type="Gene3D" id="2.60.40.790">
    <property type="match status" value="1"/>
</dbReference>
<dbReference type="CDD" id="cd06470">
    <property type="entry name" value="ACD_IbpA-B_like"/>
    <property type="match status" value="1"/>
</dbReference>
<dbReference type="InterPro" id="IPR037913">
    <property type="entry name" value="ACD_IbpA/B"/>
</dbReference>
<dbReference type="Pfam" id="PF00011">
    <property type="entry name" value="HSP20"/>
    <property type="match status" value="1"/>
</dbReference>
<reference evidence="5 6" key="1">
    <citation type="submission" date="2024-07" db="EMBL/GenBank/DDBJ databases">
        <authorList>
            <person name="Hebao G."/>
        </authorList>
    </citation>
    <scope>NUCLEOTIDE SEQUENCE [LARGE SCALE GENOMIC DNA]</scope>
    <source>
        <strain evidence="5 6">ACCC 02193</strain>
    </source>
</reference>
<evidence type="ECO:0000313" key="5">
    <source>
        <dbReference type="EMBL" id="MEY8772371.1"/>
    </source>
</evidence>
<gene>
    <name evidence="5" type="ORF">AB6T85_18355</name>
</gene>
<dbReference type="EMBL" id="JBGFFX010000012">
    <property type="protein sequence ID" value="MEY8772371.1"/>
    <property type="molecule type" value="Genomic_DNA"/>
</dbReference>
<name>A0ABV4EBU1_9GAMM</name>
<sequence length="164" mass="18324">MTVRNFSLIPSLSDALFSDRFNRMDRLFSQLTGDTPVAATPAYDIRRVDKDRYALAVSVPGWKGSELSIETVGGQLTISGKREEQKETESAENGWLHRGISRADFRLSYTVPEHVKVTGAKLQDGILAVDLYQEIPESEKPRRIPITHGQQAIESQQAIEHQSA</sequence>
<evidence type="ECO:0000256" key="2">
    <source>
        <dbReference type="PROSITE-ProRule" id="PRU00285"/>
    </source>
</evidence>
<protein>
    <submittedName>
        <fullName evidence="5">Hsp20 family protein</fullName>
    </submittedName>
</protein>
<evidence type="ECO:0000259" key="4">
    <source>
        <dbReference type="PROSITE" id="PS01031"/>
    </source>
</evidence>
<dbReference type="PANTHER" id="PTHR47062">
    <property type="match status" value="1"/>
</dbReference>
<organism evidence="5 6">
    <name type="scientific">Erwinia aeris</name>
    <dbReference type="NCBI Taxonomy" id="3239803"/>
    <lineage>
        <taxon>Bacteria</taxon>
        <taxon>Pseudomonadati</taxon>
        <taxon>Pseudomonadota</taxon>
        <taxon>Gammaproteobacteria</taxon>
        <taxon>Enterobacterales</taxon>
        <taxon>Erwiniaceae</taxon>
        <taxon>Erwinia</taxon>
    </lineage>
</organism>
<dbReference type="RefSeq" id="WP_369896353.1">
    <property type="nucleotide sequence ID" value="NZ_JBGFFX010000012.1"/>
</dbReference>
<evidence type="ECO:0000256" key="1">
    <source>
        <dbReference type="ARBA" id="ARBA00023016"/>
    </source>
</evidence>
<dbReference type="PROSITE" id="PS01031">
    <property type="entry name" value="SHSP"/>
    <property type="match status" value="1"/>
</dbReference>